<feature type="compositionally biased region" description="Low complexity" evidence="1">
    <location>
        <begin position="1"/>
        <end position="10"/>
    </location>
</feature>
<evidence type="ECO:0000256" key="1">
    <source>
        <dbReference type="SAM" id="MobiDB-lite"/>
    </source>
</evidence>
<feature type="region of interest" description="Disordered" evidence="1">
    <location>
        <begin position="1"/>
        <end position="39"/>
    </location>
</feature>
<proteinExistence type="predicted"/>
<name>A0A0A9HXR4_ARUDO</name>
<dbReference type="AlphaFoldDB" id="A0A0A9HXR4"/>
<organism evidence="2">
    <name type="scientific">Arundo donax</name>
    <name type="common">Giant reed</name>
    <name type="synonym">Donax arundinaceus</name>
    <dbReference type="NCBI Taxonomy" id="35708"/>
    <lineage>
        <taxon>Eukaryota</taxon>
        <taxon>Viridiplantae</taxon>
        <taxon>Streptophyta</taxon>
        <taxon>Embryophyta</taxon>
        <taxon>Tracheophyta</taxon>
        <taxon>Spermatophyta</taxon>
        <taxon>Magnoliopsida</taxon>
        <taxon>Liliopsida</taxon>
        <taxon>Poales</taxon>
        <taxon>Poaceae</taxon>
        <taxon>PACMAD clade</taxon>
        <taxon>Arundinoideae</taxon>
        <taxon>Arundineae</taxon>
        <taxon>Arundo</taxon>
    </lineage>
</organism>
<dbReference type="EMBL" id="GBRH01158250">
    <property type="protein sequence ID" value="JAE39646.1"/>
    <property type="molecule type" value="Transcribed_RNA"/>
</dbReference>
<protein>
    <submittedName>
        <fullName evidence="2">Uncharacterized protein</fullName>
    </submittedName>
</protein>
<reference evidence="2" key="1">
    <citation type="submission" date="2014-09" db="EMBL/GenBank/DDBJ databases">
        <authorList>
            <person name="Magalhaes I.L.F."/>
            <person name="Oliveira U."/>
            <person name="Santos F.R."/>
            <person name="Vidigal T.H.D.A."/>
            <person name="Brescovit A.D."/>
            <person name="Santos A.J."/>
        </authorList>
    </citation>
    <scope>NUCLEOTIDE SEQUENCE</scope>
    <source>
        <tissue evidence="2">Shoot tissue taken approximately 20 cm above the soil surface</tissue>
    </source>
</reference>
<reference evidence="2" key="2">
    <citation type="journal article" date="2015" name="Data Brief">
        <title>Shoot transcriptome of the giant reed, Arundo donax.</title>
        <authorList>
            <person name="Barrero R.A."/>
            <person name="Guerrero F.D."/>
            <person name="Moolhuijzen P."/>
            <person name="Goolsby J.A."/>
            <person name="Tidwell J."/>
            <person name="Bellgard S.E."/>
            <person name="Bellgard M.I."/>
        </authorList>
    </citation>
    <scope>NUCLEOTIDE SEQUENCE</scope>
    <source>
        <tissue evidence="2">Shoot tissue taken approximately 20 cm above the soil surface</tissue>
    </source>
</reference>
<accession>A0A0A9HXR4</accession>
<evidence type="ECO:0000313" key="2">
    <source>
        <dbReference type="EMBL" id="JAE39646.1"/>
    </source>
</evidence>
<sequence length="39" mass="3735">MASTTTTSTSPGASAPDGPGEVPWMDLAAAAPSSSRVDG</sequence>